<dbReference type="PANTHER" id="PTHR34662">
    <property type="entry name" value="OS04G0422700 PROTEIN"/>
    <property type="match status" value="1"/>
</dbReference>
<dbReference type="EMBL" id="JACGWO010000002">
    <property type="protein sequence ID" value="KAK4433774.1"/>
    <property type="molecule type" value="Genomic_DNA"/>
</dbReference>
<dbReference type="Proteomes" id="UP001293254">
    <property type="component" value="Unassembled WGS sequence"/>
</dbReference>
<reference evidence="3" key="2">
    <citation type="journal article" date="2024" name="Plant">
        <title>Genomic evolution and insights into agronomic trait innovations of Sesamum species.</title>
        <authorList>
            <person name="Miao H."/>
            <person name="Wang L."/>
            <person name="Qu L."/>
            <person name="Liu H."/>
            <person name="Sun Y."/>
            <person name="Le M."/>
            <person name="Wang Q."/>
            <person name="Wei S."/>
            <person name="Zheng Y."/>
            <person name="Lin W."/>
            <person name="Duan Y."/>
            <person name="Cao H."/>
            <person name="Xiong S."/>
            <person name="Wang X."/>
            <person name="Wei L."/>
            <person name="Li C."/>
            <person name="Ma Q."/>
            <person name="Ju M."/>
            <person name="Zhao R."/>
            <person name="Li G."/>
            <person name="Mu C."/>
            <person name="Tian Q."/>
            <person name="Mei H."/>
            <person name="Zhang T."/>
            <person name="Gao T."/>
            <person name="Zhang H."/>
        </authorList>
    </citation>
    <scope>NUCLEOTIDE SEQUENCE</scope>
    <source>
        <strain evidence="3">3651</strain>
    </source>
</reference>
<feature type="chain" id="PRO_5042136688" evidence="2">
    <location>
        <begin position="22"/>
        <end position="230"/>
    </location>
</feature>
<evidence type="ECO:0000313" key="4">
    <source>
        <dbReference type="Proteomes" id="UP001293254"/>
    </source>
</evidence>
<dbReference type="PANTHER" id="PTHR34662:SF3">
    <property type="entry name" value="OS04G0422700 PROTEIN"/>
    <property type="match status" value="1"/>
</dbReference>
<protein>
    <submittedName>
        <fullName evidence="3">Uncharacterized protein</fullName>
    </submittedName>
</protein>
<keyword evidence="4" id="KW-1185">Reference proteome</keyword>
<dbReference type="SUPFAM" id="SSF49503">
    <property type="entry name" value="Cupredoxins"/>
    <property type="match status" value="1"/>
</dbReference>
<dbReference type="Gene3D" id="2.60.40.420">
    <property type="entry name" value="Cupredoxins - blue copper proteins"/>
    <property type="match status" value="1"/>
</dbReference>
<evidence type="ECO:0000256" key="1">
    <source>
        <dbReference type="SAM" id="MobiDB-lite"/>
    </source>
</evidence>
<feature type="region of interest" description="Disordered" evidence="1">
    <location>
        <begin position="146"/>
        <end position="182"/>
    </location>
</feature>
<dbReference type="AlphaFoldDB" id="A0AAE2CTP5"/>
<gene>
    <name evidence="3" type="ORF">Salat_0540100</name>
</gene>
<evidence type="ECO:0000256" key="2">
    <source>
        <dbReference type="SAM" id="SignalP"/>
    </source>
</evidence>
<evidence type="ECO:0000313" key="3">
    <source>
        <dbReference type="EMBL" id="KAK4433774.1"/>
    </source>
</evidence>
<comment type="caution">
    <text evidence="3">The sequence shown here is derived from an EMBL/GenBank/DDBJ whole genome shotgun (WGS) entry which is preliminary data.</text>
</comment>
<sequence>MWIFLFSLVTLLPFQFRVSESATVLVDGVSDWKNPKLQMGDSVIFQHKFHYNLYIFQNQAAFTLCNFTQATLLTKPNSMYYTWHTSRPGFFYFSFNNGSNKPCLHGHKLAVQVSLPPHQDHAAAPAPPPISGGNVASSTAFPWPFQPQELASPSPTPDLSLPAASPMGPDTQGLPFINSNPAVPLPTGEVDSATIRPLPASGHQHSKQDLGFSAVQRALSCIIFVMMIMI</sequence>
<name>A0AAE2CTP5_9LAMI</name>
<keyword evidence="2" id="KW-0732">Signal</keyword>
<accession>A0AAE2CTP5</accession>
<dbReference type="InterPro" id="IPR008972">
    <property type="entry name" value="Cupredoxin"/>
</dbReference>
<proteinExistence type="predicted"/>
<organism evidence="3 4">
    <name type="scientific">Sesamum alatum</name>
    <dbReference type="NCBI Taxonomy" id="300844"/>
    <lineage>
        <taxon>Eukaryota</taxon>
        <taxon>Viridiplantae</taxon>
        <taxon>Streptophyta</taxon>
        <taxon>Embryophyta</taxon>
        <taxon>Tracheophyta</taxon>
        <taxon>Spermatophyta</taxon>
        <taxon>Magnoliopsida</taxon>
        <taxon>eudicotyledons</taxon>
        <taxon>Gunneridae</taxon>
        <taxon>Pentapetalae</taxon>
        <taxon>asterids</taxon>
        <taxon>lamiids</taxon>
        <taxon>Lamiales</taxon>
        <taxon>Pedaliaceae</taxon>
        <taxon>Sesamum</taxon>
    </lineage>
</organism>
<reference evidence="3" key="1">
    <citation type="submission" date="2020-06" db="EMBL/GenBank/DDBJ databases">
        <authorList>
            <person name="Li T."/>
            <person name="Hu X."/>
            <person name="Zhang T."/>
            <person name="Song X."/>
            <person name="Zhang H."/>
            <person name="Dai N."/>
            <person name="Sheng W."/>
            <person name="Hou X."/>
            <person name="Wei L."/>
        </authorList>
    </citation>
    <scope>NUCLEOTIDE SEQUENCE</scope>
    <source>
        <strain evidence="3">3651</strain>
        <tissue evidence="3">Leaf</tissue>
    </source>
</reference>
<feature type="signal peptide" evidence="2">
    <location>
        <begin position="1"/>
        <end position="21"/>
    </location>
</feature>